<dbReference type="InterPro" id="IPR012337">
    <property type="entry name" value="RNaseH-like_sf"/>
</dbReference>
<accession>A0A4C2AF49</accession>
<evidence type="ECO:0000259" key="4">
    <source>
        <dbReference type="Pfam" id="PF00078"/>
    </source>
</evidence>
<feature type="region of interest" description="Disordered" evidence="2">
    <location>
        <begin position="801"/>
        <end position="857"/>
    </location>
</feature>
<organism evidence="5 6">
    <name type="scientific">Eumeta variegata</name>
    <name type="common">Bagworm moth</name>
    <name type="synonym">Eumeta japonica</name>
    <dbReference type="NCBI Taxonomy" id="151549"/>
    <lineage>
        <taxon>Eukaryota</taxon>
        <taxon>Metazoa</taxon>
        <taxon>Ecdysozoa</taxon>
        <taxon>Arthropoda</taxon>
        <taxon>Hexapoda</taxon>
        <taxon>Insecta</taxon>
        <taxon>Pterygota</taxon>
        <taxon>Neoptera</taxon>
        <taxon>Endopterygota</taxon>
        <taxon>Lepidoptera</taxon>
        <taxon>Glossata</taxon>
        <taxon>Ditrysia</taxon>
        <taxon>Tineoidea</taxon>
        <taxon>Psychidae</taxon>
        <taxon>Oiketicinae</taxon>
        <taxon>Eumeta</taxon>
    </lineage>
</organism>
<keyword evidence="1" id="KW-0175">Coiled coil</keyword>
<dbReference type="STRING" id="151549.A0A4C2AF49"/>
<sequence>MANKCLELGYFPEPGRSAPCAGQNSGKDAGRRLQWHLMPKLQATQYGFTPQRGTEDALYDLMTHIYQELNLKKIVLMVSLDIEGAFDNAWWPALETQLRALGCPVNLHGLVRGYLRDREVVVKYAGGECRKGTSKGCIQGSIAGPTFWNLILDSLLRELGELGVYVQAFADDVVLMFSGQSASSIEEEANRALARVHCWGVRNKLRFAPSKTNSMVLTKKLKYDDPVVHMNGERISSVGEIRLLGLSPSGQGDVGSESGDREDHIHYRDRAYRSVRFVRLGTGDEEARRAKDARRCPAQRRSEGMPGSPYSVLHSALILARLLPLDIRLERPVYFGDLPHPAHVPEIGYESVEDLDPQTVDRLAVVGPRIFTDGSRIEGKVGAALTEWRDGRETWYSTLRLDPFCTVFQAEMVALQRAIRRTYHPLAHEARRDISEIVAEGRAVRLFWVRAHAGIAGNERADELARRAALTKKTAADYDRFPLSYAVIRAASLEEWQERYAEGGTGEITKCFFPRVEQAYRVLRKTEMTSHLAQTLTGHGGFSQYLHRFKLKDSPYCACDPAKIQDVLHVLEECPMFLRERVALETEIGVIVGRGEFPTIVEDDQKRANAPISRKRSVTPGFLGATRRVFTSCTDVSKTRFFSRPVLKKNKKNPKIRGREVLVRDVRERRAIYRQKRALTTSSTPYPAHPYDFRFRGAPRKTGNLRPIEKNRCAEAENFLVARSGGNREKPETTWPRGPGSRSPRTTRDTSGDTGAEGEPKTVYRSPLRLVVPARGSKNLNQDKFVRARWRYVCAVFPSSHVARSRKNSGKPETAWPRGSRRRGLRGNRWWQQKACETAKSELTPPSEKAPQNSGRVGISAAATASVKTKTASERASATLTISPPKLLVEVEPMDEIAAQGKETDAGVFTGIQAVGDFARRASLREEIGRPSLSGVGGPRPSDLSGGIPRCESRGSTPVGAHPINRVASAIDINELALRLDESRSRYVVELEREKARRAAELEAAEKRFNKINQENLDRYSKMEEKLERLLAEVASTREMLGQMHVPERLEEIRKVVTRPAPRVMNYAEAAAKPQDGGRRREDPWPLYKTWYRTHPHRGFQIREPHRRACYYETSRCGGCQRDGCGRGQDKEGQGTKGGVELLLCRRR</sequence>
<feature type="coiled-coil region" evidence="1">
    <location>
        <begin position="988"/>
        <end position="1040"/>
    </location>
</feature>
<dbReference type="GO" id="GO:0004523">
    <property type="term" value="F:RNA-DNA hybrid ribonuclease activity"/>
    <property type="evidence" value="ECO:0007669"/>
    <property type="project" value="InterPro"/>
</dbReference>
<feature type="region of interest" description="Disordered" evidence="2">
    <location>
        <begin position="288"/>
        <end position="307"/>
    </location>
</feature>
<dbReference type="EMBL" id="BGZK01003004">
    <property type="protein sequence ID" value="GBP97784.1"/>
    <property type="molecule type" value="Genomic_DNA"/>
</dbReference>
<comment type="caution">
    <text evidence="5">The sequence shown here is derived from an EMBL/GenBank/DDBJ whole genome shotgun (WGS) entry which is preliminary data.</text>
</comment>
<evidence type="ECO:0000259" key="3">
    <source>
        <dbReference type="Pfam" id="PF00075"/>
    </source>
</evidence>
<evidence type="ECO:0000313" key="6">
    <source>
        <dbReference type="Proteomes" id="UP000299102"/>
    </source>
</evidence>
<evidence type="ECO:0000256" key="2">
    <source>
        <dbReference type="SAM" id="MobiDB-lite"/>
    </source>
</evidence>
<protein>
    <submittedName>
        <fullName evidence="5">Retrovirus-related Pol polyprotein from type-1 retrotransposable element R1</fullName>
    </submittedName>
</protein>
<dbReference type="Gene3D" id="3.30.420.10">
    <property type="entry name" value="Ribonuclease H-like superfamily/Ribonuclease H"/>
    <property type="match status" value="1"/>
</dbReference>
<keyword evidence="6" id="KW-1185">Reference proteome</keyword>
<feature type="compositionally biased region" description="Basic and acidic residues" evidence="2">
    <location>
        <begin position="288"/>
        <end position="303"/>
    </location>
</feature>
<reference evidence="5 6" key="1">
    <citation type="journal article" date="2019" name="Commun. Biol.">
        <title>The bagworm genome reveals a unique fibroin gene that provides high tensile strength.</title>
        <authorList>
            <person name="Kono N."/>
            <person name="Nakamura H."/>
            <person name="Ohtoshi R."/>
            <person name="Tomita M."/>
            <person name="Numata K."/>
            <person name="Arakawa K."/>
        </authorList>
    </citation>
    <scope>NUCLEOTIDE SEQUENCE [LARGE SCALE GENOMIC DNA]</scope>
</reference>
<dbReference type="CDD" id="cd01650">
    <property type="entry name" value="RT_nLTR_like"/>
    <property type="match status" value="1"/>
</dbReference>
<dbReference type="AlphaFoldDB" id="A0A4C2AF49"/>
<gene>
    <name evidence="5" type="ORF">EVAR_90917_1</name>
</gene>
<dbReference type="Pfam" id="PF00075">
    <property type="entry name" value="RNase_H"/>
    <property type="match status" value="1"/>
</dbReference>
<dbReference type="InterPro" id="IPR036397">
    <property type="entry name" value="RNaseH_sf"/>
</dbReference>
<proteinExistence type="predicted"/>
<feature type="domain" description="RNase H type-1" evidence="3">
    <location>
        <begin position="438"/>
        <end position="469"/>
    </location>
</feature>
<evidence type="ECO:0000313" key="5">
    <source>
        <dbReference type="EMBL" id="GBP97784.1"/>
    </source>
</evidence>
<feature type="domain" description="Reverse transcriptase" evidence="4">
    <location>
        <begin position="32"/>
        <end position="223"/>
    </location>
</feature>
<feature type="region of interest" description="Disordered" evidence="2">
    <location>
        <begin position="720"/>
        <end position="764"/>
    </location>
</feature>
<name>A0A4C2AF49_EUMVA</name>
<dbReference type="SUPFAM" id="SSF53098">
    <property type="entry name" value="Ribonuclease H-like"/>
    <property type="match status" value="1"/>
</dbReference>
<dbReference type="Pfam" id="PF00078">
    <property type="entry name" value="RVT_1"/>
    <property type="match status" value="1"/>
</dbReference>
<dbReference type="InterPro" id="IPR002156">
    <property type="entry name" value="RNaseH_domain"/>
</dbReference>
<evidence type="ECO:0000256" key="1">
    <source>
        <dbReference type="SAM" id="Coils"/>
    </source>
</evidence>
<dbReference type="OrthoDB" id="411871at2759"/>
<dbReference type="Proteomes" id="UP000299102">
    <property type="component" value="Unassembled WGS sequence"/>
</dbReference>
<feature type="region of interest" description="Disordered" evidence="2">
    <location>
        <begin position="690"/>
        <end position="709"/>
    </location>
</feature>
<dbReference type="GO" id="GO:0003676">
    <property type="term" value="F:nucleic acid binding"/>
    <property type="evidence" value="ECO:0007669"/>
    <property type="project" value="InterPro"/>
</dbReference>
<dbReference type="InterPro" id="IPR000477">
    <property type="entry name" value="RT_dom"/>
</dbReference>
<dbReference type="PANTHER" id="PTHR19446">
    <property type="entry name" value="REVERSE TRANSCRIPTASES"/>
    <property type="match status" value="1"/>
</dbReference>
<dbReference type="CDD" id="cd09276">
    <property type="entry name" value="Rnase_HI_RT_non_LTR"/>
    <property type="match status" value="1"/>
</dbReference>